<comment type="subcellular location">
    <subcellularLocation>
        <location evidence="3">Endoplasmic reticulum membrane</location>
        <topology evidence="3">Peripheral membrane protein</topology>
    </subcellularLocation>
    <subcellularLocation>
        <location evidence="2">Microsome membrane</location>
        <topology evidence="2">Peripheral membrane protein</topology>
    </subcellularLocation>
</comment>
<evidence type="ECO:0000313" key="16">
    <source>
        <dbReference type="EMBL" id="CAD7625886.1"/>
    </source>
</evidence>
<feature type="transmembrane region" description="Helical" evidence="15">
    <location>
        <begin position="6"/>
        <end position="21"/>
    </location>
</feature>
<dbReference type="PRINTS" id="PR00463">
    <property type="entry name" value="EP450I"/>
</dbReference>
<evidence type="ECO:0000256" key="7">
    <source>
        <dbReference type="ARBA" id="ARBA00022824"/>
    </source>
</evidence>
<dbReference type="GO" id="GO:0005506">
    <property type="term" value="F:iron ion binding"/>
    <property type="evidence" value="ECO:0007669"/>
    <property type="project" value="InterPro"/>
</dbReference>
<dbReference type="Gene3D" id="1.10.630.10">
    <property type="entry name" value="Cytochrome P450"/>
    <property type="match status" value="1"/>
</dbReference>
<dbReference type="Proteomes" id="UP000759131">
    <property type="component" value="Unassembled WGS sequence"/>
</dbReference>
<dbReference type="InterPro" id="IPR017972">
    <property type="entry name" value="Cyt_P450_CS"/>
</dbReference>
<proteinExistence type="inferred from homology"/>
<dbReference type="OrthoDB" id="6408550at2759"/>
<dbReference type="GO" id="GO:0016705">
    <property type="term" value="F:oxidoreductase activity, acting on paired donors, with incorporation or reduction of molecular oxygen"/>
    <property type="evidence" value="ECO:0007669"/>
    <property type="project" value="InterPro"/>
</dbReference>
<evidence type="ECO:0000256" key="3">
    <source>
        <dbReference type="ARBA" id="ARBA00004406"/>
    </source>
</evidence>
<dbReference type="PANTHER" id="PTHR24292">
    <property type="entry name" value="CYTOCHROME P450"/>
    <property type="match status" value="1"/>
</dbReference>
<dbReference type="InterPro" id="IPR001128">
    <property type="entry name" value="Cyt_P450"/>
</dbReference>
<evidence type="ECO:0000256" key="4">
    <source>
        <dbReference type="ARBA" id="ARBA00010617"/>
    </source>
</evidence>
<keyword evidence="15" id="KW-0812">Transmembrane</keyword>
<accession>A0A7R9KML6</accession>
<keyword evidence="17" id="KW-1185">Reference proteome</keyword>
<evidence type="ECO:0000313" key="17">
    <source>
        <dbReference type="Proteomes" id="UP000759131"/>
    </source>
</evidence>
<name>A0A7R9KML6_9ACAR</name>
<dbReference type="GO" id="GO:0005789">
    <property type="term" value="C:endoplasmic reticulum membrane"/>
    <property type="evidence" value="ECO:0007669"/>
    <property type="project" value="UniProtKB-SubCell"/>
</dbReference>
<evidence type="ECO:0000256" key="12">
    <source>
        <dbReference type="ARBA" id="ARBA00023136"/>
    </source>
</evidence>
<reference evidence="16" key="1">
    <citation type="submission" date="2020-11" db="EMBL/GenBank/DDBJ databases">
        <authorList>
            <person name="Tran Van P."/>
        </authorList>
    </citation>
    <scope>NUCLEOTIDE SEQUENCE</scope>
</reference>
<evidence type="ECO:0000256" key="13">
    <source>
        <dbReference type="PIRSR" id="PIRSR602401-1"/>
    </source>
</evidence>
<keyword evidence="9 14" id="KW-0560">Oxidoreductase</keyword>
<dbReference type="AlphaFoldDB" id="A0A7R9KML6"/>
<evidence type="ECO:0000256" key="15">
    <source>
        <dbReference type="SAM" id="Phobius"/>
    </source>
</evidence>
<comment type="cofactor">
    <cofactor evidence="1 13">
        <name>heme</name>
        <dbReference type="ChEBI" id="CHEBI:30413"/>
    </cofactor>
</comment>
<dbReference type="PRINTS" id="PR00385">
    <property type="entry name" value="P450"/>
</dbReference>
<dbReference type="GO" id="GO:0020037">
    <property type="term" value="F:heme binding"/>
    <property type="evidence" value="ECO:0007669"/>
    <property type="project" value="InterPro"/>
</dbReference>
<keyword evidence="15" id="KW-1133">Transmembrane helix</keyword>
<gene>
    <name evidence="16" type="ORF">OSB1V03_LOCUS6319</name>
</gene>
<keyword evidence="7" id="KW-0256">Endoplasmic reticulum</keyword>
<keyword evidence="12 15" id="KW-0472">Membrane</keyword>
<evidence type="ECO:0000256" key="2">
    <source>
        <dbReference type="ARBA" id="ARBA00004174"/>
    </source>
</evidence>
<dbReference type="PROSITE" id="PS00086">
    <property type="entry name" value="CYTOCHROME_P450"/>
    <property type="match status" value="1"/>
</dbReference>
<evidence type="ECO:0000256" key="1">
    <source>
        <dbReference type="ARBA" id="ARBA00001971"/>
    </source>
</evidence>
<keyword evidence="11 14" id="KW-0503">Monooxygenase</keyword>
<organism evidence="16">
    <name type="scientific">Medioppia subpectinata</name>
    <dbReference type="NCBI Taxonomy" id="1979941"/>
    <lineage>
        <taxon>Eukaryota</taxon>
        <taxon>Metazoa</taxon>
        <taxon>Ecdysozoa</taxon>
        <taxon>Arthropoda</taxon>
        <taxon>Chelicerata</taxon>
        <taxon>Arachnida</taxon>
        <taxon>Acari</taxon>
        <taxon>Acariformes</taxon>
        <taxon>Sarcoptiformes</taxon>
        <taxon>Oribatida</taxon>
        <taxon>Brachypylina</taxon>
        <taxon>Oppioidea</taxon>
        <taxon>Oppiidae</taxon>
        <taxon>Medioppia</taxon>
    </lineage>
</organism>
<evidence type="ECO:0008006" key="18">
    <source>
        <dbReference type="Google" id="ProtNLM"/>
    </source>
</evidence>
<evidence type="ECO:0000256" key="9">
    <source>
        <dbReference type="ARBA" id="ARBA00023002"/>
    </source>
</evidence>
<keyword evidence="5 13" id="KW-0349">Heme</keyword>
<dbReference type="SUPFAM" id="SSF48264">
    <property type="entry name" value="Cytochrome P450"/>
    <property type="match status" value="1"/>
</dbReference>
<evidence type="ECO:0000256" key="14">
    <source>
        <dbReference type="RuleBase" id="RU000461"/>
    </source>
</evidence>
<dbReference type="Pfam" id="PF00067">
    <property type="entry name" value="p450"/>
    <property type="match status" value="2"/>
</dbReference>
<evidence type="ECO:0000256" key="8">
    <source>
        <dbReference type="ARBA" id="ARBA00022848"/>
    </source>
</evidence>
<evidence type="ECO:0000256" key="11">
    <source>
        <dbReference type="ARBA" id="ARBA00023033"/>
    </source>
</evidence>
<dbReference type="InterPro" id="IPR050476">
    <property type="entry name" value="Insect_CytP450_Detox"/>
</dbReference>
<dbReference type="EMBL" id="OC857976">
    <property type="protein sequence ID" value="CAD7625886.1"/>
    <property type="molecule type" value="Genomic_DNA"/>
</dbReference>
<feature type="binding site" description="axial binding residue" evidence="13">
    <location>
        <position position="506"/>
    </location>
    <ligand>
        <name>heme</name>
        <dbReference type="ChEBI" id="CHEBI:30413"/>
    </ligand>
    <ligandPart>
        <name>Fe</name>
        <dbReference type="ChEBI" id="CHEBI:18248"/>
    </ligandPart>
</feature>
<sequence length="561" mass="64897">MFALNVVIILGSICLAVYLYLSRNFKYWTSRGIDGPKPVIFFGTIYQQFFKSFPELTIHNTDTYGKIHGQFMGTEPILVVAEPELVNKILVTDFHKFSDRHNFLTGDPINDRSLFNVNGNDWKLLRSIISPTFSSGKMRSMHTIIIECVKRLEEEFTKKTMNGHKNELEVKKLFGGLTMDVIASCAFGTKTDTYNETEKSEFIVCAEKVFRHNWRVFLFFLLMKTFPKVLEWTQFNEFIVCAEKVFRHNWRVFLFFLLMKTFPKVLEWTQFKSTDPKVENFFRSALTSMIANRKSMANRSKHNDYLQLMVNALNKTADNNSHITGNSAEEPDDTERIYGQRDEKPMNSIKLKGELTEDDILANTVLFLVAGYETTASLLSYLSYSLALNYKCQQKLYEEVMSFDGKYDYESIAKMPYLEACVAETLRLYNPLVVLFRMANEDYKLGDTGITIPKGMMVNLDVQSIHRNADYYPNPDRWDPERFLPENRDQLAPHSYMPFGIGPRNCVGMRFGLMEAKTAVVCLVQKFRFTRSVSTCVPLIPKKHEFILNCGEINIGVELRK</sequence>
<evidence type="ECO:0000256" key="10">
    <source>
        <dbReference type="ARBA" id="ARBA00023004"/>
    </source>
</evidence>
<keyword evidence="6 13" id="KW-0479">Metal-binding</keyword>
<comment type="similarity">
    <text evidence="4 14">Belongs to the cytochrome P450 family.</text>
</comment>
<dbReference type="GO" id="GO:0004497">
    <property type="term" value="F:monooxygenase activity"/>
    <property type="evidence" value="ECO:0007669"/>
    <property type="project" value="UniProtKB-KW"/>
</dbReference>
<keyword evidence="10 13" id="KW-0408">Iron</keyword>
<dbReference type="InterPro" id="IPR002401">
    <property type="entry name" value="Cyt_P450_E_grp-I"/>
</dbReference>
<protein>
    <recommendedName>
        <fullName evidence="18">Cytochrome P450</fullName>
    </recommendedName>
</protein>
<dbReference type="EMBL" id="CAJPIZ010003401">
    <property type="protein sequence ID" value="CAG2106316.1"/>
    <property type="molecule type" value="Genomic_DNA"/>
</dbReference>
<dbReference type="PANTHER" id="PTHR24292:SF54">
    <property type="entry name" value="CYP9F3-RELATED"/>
    <property type="match status" value="1"/>
</dbReference>
<keyword evidence="8" id="KW-0492">Microsome</keyword>
<evidence type="ECO:0000256" key="5">
    <source>
        <dbReference type="ARBA" id="ARBA00022617"/>
    </source>
</evidence>
<evidence type="ECO:0000256" key="6">
    <source>
        <dbReference type="ARBA" id="ARBA00022723"/>
    </source>
</evidence>
<dbReference type="InterPro" id="IPR036396">
    <property type="entry name" value="Cyt_P450_sf"/>
</dbReference>